<keyword evidence="1" id="KW-1133">Transmembrane helix</keyword>
<proteinExistence type="predicted"/>
<accession>A0ABX8RXB2</accession>
<evidence type="ECO:0000256" key="1">
    <source>
        <dbReference type="SAM" id="Phobius"/>
    </source>
</evidence>
<evidence type="ECO:0000313" key="2">
    <source>
        <dbReference type="EMBL" id="QXN94299.1"/>
    </source>
</evidence>
<dbReference type="EMBL" id="CP078145">
    <property type="protein sequence ID" value="QXN94299.1"/>
    <property type="molecule type" value="Genomic_DNA"/>
</dbReference>
<feature type="transmembrane region" description="Helical" evidence="1">
    <location>
        <begin position="130"/>
        <end position="153"/>
    </location>
</feature>
<keyword evidence="1" id="KW-0812">Transmembrane</keyword>
<protein>
    <submittedName>
        <fullName evidence="2">Uncharacterized protein</fullName>
    </submittedName>
</protein>
<gene>
    <name evidence="2" type="ORF">KV110_15310</name>
</gene>
<keyword evidence="3" id="KW-1185">Reference proteome</keyword>
<feature type="transmembrane region" description="Helical" evidence="1">
    <location>
        <begin position="44"/>
        <end position="65"/>
    </location>
</feature>
<feature type="transmembrane region" description="Helical" evidence="1">
    <location>
        <begin position="18"/>
        <end position="38"/>
    </location>
</feature>
<dbReference type="RefSeq" id="WP_218476794.1">
    <property type="nucleotide sequence ID" value="NZ_BAABJN010000018.1"/>
</dbReference>
<feature type="transmembrane region" description="Helical" evidence="1">
    <location>
        <begin position="77"/>
        <end position="97"/>
    </location>
</feature>
<reference evidence="2 3" key="1">
    <citation type="submission" date="2021-07" db="EMBL/GenBank/DDBJ databases">
        <title>Whole Genome Sequence of Nocardia Iowensis.</title>
        <authorList>
            <person name="Lamm A."/>
            <person name="Collins-Fairclough A.M."/>
            <person name="Bunk B."/>
            <person name="Sproer C."/>
        </authorList>
    </citation>
    <scope>NUCLEOTIDE SEQUENCE [LARGE SCALE GENOMIC DNA]</scope>
    <source>
        <strain evidence="2 3">NRRL 5646</strain>
    </source>
</reference>
<organism evidence="2 3">
    <name type="scientific">Nocardia iowensis</name>
    <dbReference type="NCBI Taxonomy" id="204891"/>
    <lineage>
        <taxon>Bacteria</taxon>
        <taxon>Bacillati</taxon>
        <taxon>Actinomycetota</taxon>
        <taxon>Actinomycetes</taxon>
        <taxon>Mycobacteriales</taxon>
        <taxon>Nocardiaceae</taxon>
        <taxon>Nocardia</taxon>
    </lineage>
</organism>
<dbReference type="Proteomes" id="UP000694257">
    <property type="component" value="Chromosome"/>
</dbReference>
<keyword evidence="1" id="KW-0472">Membrane</keyword>
<evidence type="ECO:0000313" key="3">
    <source>
        <dbReference type="Proteomes" id="UP000694257"/>
    </source>
</evidence>
<name>A0ABX8RXB2_NOCIO</name>
<sequence>MNDVALLSISRLSRARSMVCCLTLAGVLAIKFSSLTFWESLPAYNVAVVAVIAGSITIVTLSIMLSRHSRTARVRSIFVAILAMLSCALQFAMLYFAHVGHADLVFEGHILVIPEHARWRLGYFNVPLGLTYLADMSVLVLCWAISAASTSALKRAAAQRRVNY</sequence>